<evidence type="ECO:0000313" key="2">
    <source>
        <dbReference type="Proteomes" id="UP000035579"/>
    </source>
</evidence>
<dbReference type="Proteomes" id="UP000035579">
    <property type="component" value="Chromosome"/>
</dbReference>
<accession>A0AAC8TBN0</accession>
<dbReference type="AlphaFoldDB" id="A0AAC8TBN0"/>
<protein>
    <submittedName>
        <fullName evidence="1">Uncharacterized protein</fullName>
    </submittedName>
</protein>
<evidence type="ECO:0000313" key="1">
    <source>
        <dbReference type="EMBL" id="AKI99877.1"/>
    </source>
</evidence>
<dbReference type="EMBL" id="CP011509">
    <property type="protein sequence ID" value="AKI99877.1"/>
    <property type="molecule type" value="Genomic_DNA"/>
</dbReference>
<sequence>MPVHARHGTGCLVPMQRIVATIRSVLLNRFLARQAPRCGEPGGGA</sequence>
<dbReference type="KEGG" id="age:AA314_01504"/>
<organism evidence="1 2">
    <name type="scientific">Archangium gephyra</name>
    <dbReference type="NCBI Taxonomy" id="48"/>
    <lineage>
        <taxon>Bacteria</taxon>
        <taxon>Pseudomonadati</taxon>
        <taxon>Myxococcota</taxon>
        <taxon>Myxococcia</taxon>
        <taxon>Myxococcales</taxon>
        <taxon>Cystobacterineae</taxon>
        <taxon>Archangiaceae</taxon>
        <taxon>Archangium</taxon>
    </lineage>
</organism>
<reference evidence="1 2" key="1">
    <citation type="submission" date="2015-05" db="EMBL/GenBank/DDBJ databases">
        <title>Genome assembly of Archangium gephyra DSM 2261.</title>
        <authorList>
            <person name="Sharma G."/>
            <person name="Subramanian S."/>
        </authorList>
    </citation>
    <scope>NUCLEOTIDE SEQUENCE [LARGE SCALE GENOMIC DNA]</scope>
    <source>
        <strain evidence="1 2">DSM 2261</strain>
    </source>
</reference>
<gene>
    <name evidence="1" type="ORF">AA314_01504</name>
</gene>
<name>A0AAC8TBN0_9BACT</name>
<proteinExistence type="predicted"/>